<dbReference type="Pfam" id="PF01839">
    <property type="entry name" value="FG-GAP"/>
    <property type="match status" value="3"/>
</dbReference>
<organism evidence="6 7">
    <name type="scientific">Gemmata algarum</name>
    <dbReference type="NCBI Taxonomy" id="2975278"/>
    <lineage>
        <taxon>Bacteria</taxon>
        <taxon>Pseudomonadati</taxon>
        <taxon>Planctomycetota</taxon>
        <taxon>Planctomycetia</taxon>
        <taxon>Gemmatales</taxon>
        <taxon>Gemmataceae</taxon>
        <taxon>Gemmata</taxon>
    </lineage>
</organism>
<feature type="region of interest" description="Disordered" evidence="4">
    <location>
        <begin position="1"/>
        <end position="24"/>
    </location>
</feature>
<name>A0ABU5F5I0_9BACT</name>
<dbReference type="RefSeq" id="WP_320688675.1">
    <property type="nucleotide sequence ID" value="NZ_JAXBLV010000211.1"/>
</dbReference>
<dbReference type="InterPro" id="IPR038081">
    <property type="entry name" value="CalX-like_sf"/>
</dbReference>
<dbReference type="Pfam" id="PF03160">
    <property type="entry name" value="Calx-beta"/>
    <property type="match status" value="1"/>
</dbReference>
<comment type="caution">
    <text evidence="6">The sequence shown here is derived from an EMBL/GenBank/DDBJ whole genome shotgun (WGS) entry which is preliminary data.</text>
</comment>
<evidence type="ECO:0000256" key="2">
    <source>
        <dbReference type="ARBA" id="ARBA00022737"/>
    </source>
</evidence>
<keyword evidence="2" id="KW-0677">Repeat</keyword>
<accession>A0ABU5F5I0</accession>
<reference evidence="7" key="1">
    <citation type="journal article" date="2023" name="Mar. Drugs">
        <title>Gemmata algarum, a Novel Planctomycete Isolated from an Algal Mat, Displays Antimicrobial Activity.</title>
        <authorList>
            <person name="Kumar G."/>
            <person name="Kallscheuer N."/>
            <person name="Kashif M."/>
            <person name="Ahamad S."/>
            <person name="Jagadeeshwari U."/>
            <person name="Pannikurungottu S."/>
            <person name="Haufschild T."/>
            <person name="Kabuu M."/>
            <person name="Sasikala C."/>
            <person name="Jogler C."/>
            <person name="Ramana C."/>
        </authorList>
    </citation>
    <scope>NUCLEOTIDE SEQUENCE [LARGE SCALE GENOMIC DNA]</scope>
    <source>
        <strain evidence="7">JC673</strain>
    </source>
</reference>
<dbReference type="EMBL" id="JAXBLV010000211">
    <property type="protein sequence ID" value="MDY3562373.1"/>
    <property type="molecule type" value="Genomic_DNA"/>
</dbReference>
<evidence type="ECO:0000256" key="3">
    <source>
        <dbReference type="ARBA" id="ARBA00022837"/>
    </source>
</evidence>
<evidence type="ECO:0000313" key="7">
    <source>
        <dbReference type="Proteomes" id="UP001272242"/>
    </source>
</evidence>
<protein>
    <recommendedName>
        <fullName evidence="5">Calx-beta domain-containing protein</fullName>
    </recommendedName>
</protein>
<dbReference type="Gene3D" id="2.60.40.2030">
    <property type="match status" value="1"/>
</dbReference>
<evidence type="ECO:0000256" key="1">
    <source>
        <dbReference type="ARBA" id="ARBA00022729"/>
    </source>
</evidence>
<feature type="compositionally biased region" description="Polar residues" evidence="4">
    <location>
        <begin position="1"/>
        <end position="12"/>
    </location>
</feature>
<gene>
    <name evidence="6" type="ORF">R5W23_003839</name>
</gene>
<dbReference type="SUPFAM" id="SSF69318">
    <property type="entry name" value="Integrin alpha N-terminal domain"/>
    <property type="match status" value="2"/>
</dbReference>
<feature type="domain" description="Calx-beta" evidence="5">
    <location>
        <begin position="994"/>
        <end position="1094"/>
    </location>
</feature>
<evidence type="ECO:0000313" key="6">
    <source>
        <dbReference type="EMBL" id="MDY3562373.1"/>
    </source>
</evidence>
<dbReference type="InterPro" id="IPR003644">
    <property type="entry name" value="Calx_beta"/>
</dbReference>
<keyword evidence="3" id="KW-0106">Calcium</keyword>
<dbReference type="Gene3D" id="2.130.10.130">
    <property type="entry name" value="Integrin alpha, N-terminal"/>
    <property type="match status" value="1"/>
</dbReference>
<dbReference type="SMART" id="SM00237">
    <property type="entry name" value="Calx_beta"/>
    <property type="match status" value="1"/>
</dbReference>
<evidence type="ECO:0000259" key="5">
    <source>
        <dbReference type="SMART" id="SM00237"/>
    </source>
</evidence>
<sequence>MPNRSPNWSKQAFKSPHPARSAGPRLGVEALEDRSVPATVITIQEAPGSLDGFLSATDGTIALTDLAGQAATLSRGALQSVGAGVAVSITAETGIVFDPSLAAPVALQTNNTASAAFVASNGNLTFAAGRSLTTSGADLALTSTNGTLTVAGLATSGGNITLSADAVNVPMGAMVDAGADPARSTVTVQPASNAISIALGGPDGPGTLGLTDAELDALTARVLRIGNATAGSIVISAAISVGGSSQLELVTGGAVVDNNPSQDISVARLAITAGTGIGVTGTDSPNLDLSVTNLEATTATGGIAINNATPLVIGGVTGALSGVSVTTSGGVSISVVGALTVGATPAEGVSVAGGGNIALSPSSNLVVSAPVVATGGSGSVTLSSQNNISIGAAVTVAGAGTITVDADNDNSGVGSFSNTAALTTAGGDITITAKDIDLGAAVSTTAAAGGDVFLLARDPLDVINLGTNTGFGLTDADLDNVTTATLHVGSATNAGGIAVTGQITLGATVPALSLETSGAITDATGTEQTDITVAGLALLAGRAGAGGIGATGAGNLDVAVTTLAAANASGDTGSIVIANASPALNVGTVAGRTGVVNQNTTGGVSLSATDAVALGATVSGATGVTVSAGGGDLSTTAVVSSSAGPVQLTASAAVSLGGAVSGTGVTVTAGTALTTTAAATITVGGAGSVALTASAGALAVGASVAAGTGGVTLTATDTAATTNTVTVAAGVSVSTTGATLTINAGDAVTIGGTLTTAASGTVNVNVDAGAVDVGVGGAVTFSTTSNVSGATTLNVTGGADDDTFNLRPLTTGITTNLIAAAGTDALNIDLTAATASAFGNITAAGAGTFSFGNRGSVVVTGLESVAATGGTYAVNFGLQTAGFQDGNASPDVTTVSNTGTALNVTVQANSTGAAQTLFSGRTGDVSTLTVTGSTDRDTVTVDLTNPLPAVTVAGGAPATVPGDTLNLITTNAAGATFTPVVGGGTYTFVNRSAVTFSQIETGPAPVLRVAASDASAAEGVTPDTGTFTITRVGDTSAALTVTYTLGGTAVNGVSYQLLTGTVTFAPGASTATVTLTPIDNSSVDGTRTAVLTLSPSAAYDIATGAGQATVSIADNDALGRRLVVGSSASGTVQVFDNSGTTAVASFRPYAGYQGGVSVAVGDVTGDGVADIVTGATALSPHVKVFDGVTFREIRSFFAFTNFASGVSVAVGDLDNDGKAEIIVGAGTLAPHVKVFDATTLQERASFYAFTTAAGAPIASGVTVAAGDTDGDGRAEIVVGATVAPHIKTFDLAGNTLRSFLVPNLAPDTGISVGTGDLDGDRRSEILVGARVGGQAVTTVFQGEAAIGQFSSGAAATTPRVAGTDRDGDGKDELILTLGPTVSVRSGTAPFDQLSTLTPFTGFNGGVFVG</sequence>
<keyword evidence="7" id="KW-1185">Reference proteome</keyword>
<proteinExistence type="predicted"/>
<keyword evidence="1" id="KW-0732">Signal</keyword>
<dbReference type="PANTHER" id="PTHR46580">
    <property type="entry name" value="SENSOR KINASE-RELATED"/>
    <property type="match status" value="1"/>
</dbReference>
<dbReference type="Proteomes" id="UP001272242">
    <property type="component" value="Unassembled WGS sequence"/>
</dbReference>
<dbReference type="InterPro" id="IPR013517">
    <property type="entry name" value="FG-GAP"/>
</dbReference>
<dbReference type="InterPro" id="IPR028994">
    <property type="entry name" value="Integrin_alpha_N"/>
</dbReference>
<evidence type="ECO:0000256" key="4">
    <source>
        <dbReference type="SAM" id="MobiDB-lite"/>
    </source>
</evidence>